<protein>
    <submittedName>
        <fullName evidence="4">Uncharacterized protein</fullName>
    </submittedName>
</protein>
<evidence type="ECO:0000259" key="3">
    <source>
        <dbReference type="Pfam" id="PF26053"/>
    </source>
</evidence>
<name>A0A428SXA4_9HYPO</name>
<gene>
    <name evidence="4" type="ORF">CDV31_014331</name>
</gene>
<dbReference type="AlphaFoldDB" id="A0A428SXA4"/>
<dbReference type="EMBL" id="NIZV01000321">
    <property type="protein sequence ID" value="RSL94417.1"/>
    <property type="molecule type" value="Genomic_DNA"/>
</dbReference>
<dbReference type="Pfam" id="PF01425">
    <property type="entry name" value="Amidase"/>
    <property type="match status" value="1"/>
</dbReference>
<dbReference type="Proteomes" id="UP000288429">
    <property type="component" value="Unassembled WGS sequence"/>
</dbReference>
<organism evidence="4 5">
    <name type="scientific">Fusarium ambrosium</name>
    <dbReference type="NCBI Taxonomy" id="131363"/>
    <lineage>
        <taxon>Eukaryota</taxon>
        <taxon>Fungi</taxon>
        <taxon>Dikarya</taxon>
        <taxon>Ascomycota</taxon>
        <taxon>Pezizomycotina</taxon>
        <taxon>Sordariomycetes</taxon>
        <taxon>Hypocreomycetidae</taxon>
        <taxon>Hypocreales</taxon>
        <taxon>Nectriaceae</taxon>
        <taxon>Fusarium</taxon>
        <taxon>Fusarium solani species complex</taxon>
    </lineage>
</organism>
<dbReference type="PANTHER" id="PTHR46310:SF7">
    <property type="entry name" value="AMIDASE 1"/>
    <property type="match status" value="1"/>
</dbReference>
<dbReference type="InterPro" id="IPR036928">
    <property type="entry name" value="AS_sf"/>
</dbReference>
<dbReference type="InterPro" id="IPR023631">
    <property type="entry name" value="Amidase_dom"/>
</dbReference>
<evidence type="ECO:0000313" key="5">
    <source>
        <dbReference type="Proteomes" id="UP000288429"/>
    </source>
</evidence>
<dbReference type="PANTHER" id="PTHR46310">
    <property type="entry name" value="AMIDASE 1"/>
    <property type="match status" value="1"/>
</dbReference>
<evidence type="ECO:0000259" key="2">
    <source>
        <dbReference type="Pfam" id="PF01425"/>
    </source>
</evidence>
<keyword evidence="5" id="KW-1185">Reference proteome</keyword>
<dbReference type="SUPFAM" id="SSF75304">
    <property type="entry name" value="Amidase signature (AS) enzymes"/>
    <property type="match status" value="1"/>
</dbReference>
<evidence type="ECO:0000256" key="1">
    <source>
        <dbReference type="SAM" id="SignalP"/>
    </source>
</evidence>
<keyword evidence="1" id="KW-0732">Signal</keyword>
<accession>A0A428SXA4</accession>
<reference evidence="4 5" key="1">
    <citation type="submission" date="2017-06" db="EMBL/GenBank/DDBJ databases">
        <title>Cmopartive genomic analysis of Ambrosia Fusariam Clade fungi.</title>
        <authorList>
            <person name="Stajich J.E."/>
            <person name="Carrillo J."/>
            <person name="Kijimoto T."/>
            <person name="Eskalen A."/>
            <person name="O'Donnell K."/>
            <person name="Kasson M."/>
        </authorList>
    </citation>
    <scope>NUCLEOTIDE SEQUENCE [LARGE SCALE GENOMIC DNA]</scope>
    <source>
        <strain evidence="4 5">NRRL 20438</strain>
    </source>
</reference>
<dbReference type="Pfam" id="PF26053">
    <property type="entry name" value="DUF8016"/>
    <property type="match status" value="1"/>
</dbReference>
<feature type="signal peptide" evidence="1">
    <location>
        <begin position="1"/>
        <end position="18"/>
    </location>
</feature>
<feature type="domain" description="Scytalone dehydratase-like protein Arp1 N-terminal" evidence="3">
    <location>
        <begin position="58"/>
        <end position="176"/>
    </location>
</feature>
<sequence length="662" mass="72908">MLSVPLVLLSTFGCLCTAATEEVRANVGESSPVLHFGNLSYYVSEDAVTTWDCSSFVRGSSRTLTTFITEEINITAKVLSKLLDKYAEDDVWTPAFLDTVALKAPSDAILTLDGYDWLLSNKIEHLLLSNGLQTHACLSNNLTIVIVPNVSLDGLQAGPYIISNNGSHITTHEVYRLFEDKYQAFTQGIIPVPGSNGSFRSLSLYDSTSLNLLIPVPSRLYSLGDKRPLAGLRTVVKDLFDVKGTKTGGGSRVYLEMYPEKNESAVAVAKLLELGATPVGKTKISQFAWGTEPWKWNDVKYPWNPRGDGWLEVAFSSSGSGAAIVGYDWIDFAMGSDTGGSVRMPAALGGSYGIRPTHNAMDLTGALPQSHLFDTAGIFARDPVLFSQISQKWYANSSVPIAKTPKAFPKKLLYPIDYLPLKNAKAQEVFDSFISTLEKELGMKTEKINVTAILQKSDNPYINTVAMTESLFSTAVRWDSWRDIGKDLIARWNATYPDAGFPPFDLETRNGYINHGTVNQSSYDEVIKHKKEFATFARKEILRPSKKTCSESIMILESGTSGLPSYREEFLNHEEGSGFLYMTDPKQWLNPLLLSPLLSAPQIGIPIGQVDYKSVISLQTEKLPIVMDLMAYPGCDNMLLDLVEKLAEKGVIKTVKTGRTAF</sequence>
<feature type="domain" description="Amidase" evidence="2">
    <location>
        <begin position="225"/>
        <end position="640"/>
    </location>
</feature>
<evidence type="ECO:0000313" key="4">
    <source>
        <dbReference type="EMBL" id="RSL94417.1"/>
    </source>
</evidence>
<dbReference type="Gene3D" id="3.90.1300.10">
    <property type="entry name" value="Amidase signature (AS) domain"/>
    <property type="match status" value="1"/>
</dbReference>
<dbReference type="InterPro" id="IPR058329">
    <property type="entry name" value="Arp1_N"/>
</dbReference>
<comment type="caution">
    <text evidence="4">The sequence shown here is derived from an EMBL/GenBank/DDBJ whole genome shotgun (WGS) entry which is preliminary data.</text>
</comment>
<feature type="chain" id="PRO_5019114547" evidence="1">
    <location>
        <begin position="19"/>
        <end position="662"/>
    </location>
</feature>
<proteinExistence type="predicted"/>